<feature type="domain" description="DNA2/NAM7 helicase-like C-terminal" evidence="8">
    <location>
        <begin position="560"/>
        <end position="726"/>
    </location>
</feature>
<dbReference type="Pfam" id="PF13087">
    <property type="entry name" value="AAA_12"/>
    <property type="match status" value="1"/>
</dbReference>
<reference evidence="9" key="1">
    <citation type="submission" date="2023-03" db="EMBL/GenBank/DDBJ databases">
        <title>Massive genome expansion in bonnet fungi (Mycena s.s.) driven by repeated elements and novel gene families across ecological guilds.</title>
        <authorList>
            <consortium name="Lawrence Berkeley National Laboratory"/>
            <person name="Harder C.B."/>
            <person name="Miyauchi S."/>
            <person name="Viragh M."/>
            <person name="Kuo A."/>
            <person name="Thoen E."/>
            <person name="Andreopoulos B."/>
            <person name="Lu D."/>
            <person name="Skrede I."/>
            <person name="Drula E."/>
            <person name="Henrissat B."/>
            <person name="Morin E."/>
            <person name="Kohler A."/>
            <person name="Barry K."/>
            <person name="LaButti K."/>
            <person name="Morin E."/>
            <person name="Salamov A."/>
            <person name="Lipzen A."/>
            <person name="Mereny Z."/>
            <person name="Hegedus B."/>
            <person name="Baldrian P."/>
            <person name="Stursova M."/>
            <person name="Weitz H."/>
            <person name="Taylor A."/>
            <person name="Grigoriev I.V."/>
            <person name="Nagy L.G."/>
            <person name="Martin F."/>
            <person name="Kauserud H."/>
        </authorList>
    </citation>
    <scope>NUCLEOTIDE SEQUENCE</scope>
    <source>
        <strain evidence="9">9284</strain>
    </source>
</reference>
<dbReference type="SUPFAM" id="SSF52540">
    <property type="entry name" value="P-loop containing nucleoside triphosphate hydrolases"/>
    <property type="match status" value="1"/>
</dbReference>
<dbReference type="GO" id="GO:0005524">
    <property type="term" value="F:ATP binding"/>
    <property type="evidence" value="ECO:0007669"/>
    <property type="project" value="UniProtKB-KW"/>
</dbReference>
<protein>
    <submittedName>
        <fullName evidence="9">P-loop containing nucleoside triphosphate hydrolase protein</fullName>
    </submittedName>
</protein>
<evidence type="ECO:0000259" key="8">
    <source>
        <dbReference type="Pfam" id="PF13087"/>
    </source>
</evidence>
<accession>A0AAD7CL52</accession>
<dbReference type="CDD" id="cd17934">
    <property type="entry name" value="DEXXQc_Upf1-like"/>
    <property type="match status" value="1"/>
</dbReference>
<feature type="domain" description="DNA2/NAM7 helicase helicase" evidence="7">
    <location>
        <begin position="478"/>
        <end position="549"/>
    </location>
</feature>
<dbReference type="InterPro" id="IPR041677">
    <property type="entry name" value="DNA2/NAM7_AAA_11"/>
</dbReference>
<dbReference type="PANTHER" id="PTHR43788">
    <property type="entry name" value="DNA2/NAM7 HELICASE FAMILY MEMBER"/>
    <property type="match status" value="1"/>
</dbReference>
<feature type="region of interest" description="Disordered" evidence="6">
    <location>
        <begin position="295"/>
        <end position="315"/>
    </location>
</feature>
<keyword evidence="4" id="KW-0347">Helicase</keyword>
<evidence type="ECO:0000256" key="5">
    <source>
        <dbReference type="ARBA" id="ARBA00022840"/>
    </source>
</evidence>
<gene>
    <name evidence="9" type="ORF">FB45DRAFT_1050203</name>
</gene>
<feature type="domain" description="DNA2/NAM7 helicase helicase" evidence="7">
    <location>
        <begin position="366"/>
        <end position="434"/>
    </location>
</feature>
<dbReference type="Gene3D" id="3.40.50.300">
    <property type="entry name" value="P-loop containing nucleotide triphosphate hydrolases"/>
    <property type="match status" value="2"/>
</dbReference>
<keyword evidence="10" id="KW-1185">Reference proteome</keyword>
<evidence type="ECO:0000256" key="3">
    <source>
        <dbReference type="ARBA" id="ARBA00022801"/>
    </source>
</evidence>
<dbReference type="InterPro" id="IPR050534">
    <property type="entry name" value="Coronavir_polyprotein_1ab"/>
</dbReference>
<comment type="caution">
    <text evidence="9">The sequence shown here is derived from an EMBL/GenBank/DDBJ whole genome shotgun (WGS) entry which is preliminary data.</text>
</comment>
<keyword evidence="2" id="KW-0547">Nucleotide-binding</keyword>
<dbReference type="AlphaFoldDB" id="A0AAD7CL52"/>
<evidence type="ECO:0000313" key="9">
    <source>
        <dbReference type="EMBL" id="KAJ7650122.1"/>
    </source>
</evidence>
<evidence type="ECO:0000256" key="1">
    <source>
        <dbReference type="ARBA" id="ARBA00007913"/>
    </source>
</evidence>
<dbReference type="CDD" id="cd18808">
    <property type="entry name" value="SF1_C_Upf1"/>
    <property type="match status" value="1"/>
</dbReference>
<sequence>MEATFSIVQDIFKAPHPPVAATVCSLSSLTRQILEQFLQTVGDDRVIGVAPAYGEKCVLSVVAFASASQVLIVRFPKNAAKKKEQLSLLHDLVLRAASRKVAFRMDVLATSLYHDFGLQIRSALDLLSVSMGAARESVEARMSAIGGEVNLHKKKMIELFRGEEKLQKNNLSVVALQAWVAWRGATLPDVAARLVKVPRIDTSAFSKKRLAAFAKLVRDACRLDAMKPTIVKNEISEHTFKRGQLGLISGRFKNRIQRLATNQYIEVRPKGGKPVIAREARVDGRSAKLNIKAPLPAGPITAHTHGKDPPSDPERQRADAILRTLQGTFDLAKKPFFQAIWLPGEIIQWPVKSSTRVVPIRFSRPLNDSQRKAVEAIISPDPISLIRGPPGTGKTTVIAAAVCSLSRVASRDRNMWLVAQSNVAVKNIAEKLASVDFLDFKIVVSKDFHYDWHEHLYEKIKGNLIRSDQLPEDLVAADRLLLGSKVILCTLSMISNPSLAAIMVCVPVETVVVDEASQVEIGNLLPVITRYSGSLRKLVFIGDDKQLPPYGQNDIRDLKSVFEMQHLQQKAIFLDTQSCMMPQQLGSFIGRHVYNGLLKTVHPNVQPCCKFIDVEGGKEIKSGSSWTNAAEVRAAICQARKFHRSGKSYRIITPYDANRGALEAALKASKIPWEDKVYCVDSYQGHEDDYIILSLVRTERIGFLAEPRRVNVMLTRCKKGLRILTSRAFVEGPARDSLVGRLASEIGAGAWER</sequence>
<name>A0AAD7CL52_9AGAR</name>
<keyword evidence="3 9" id="KW-0378">Hydrolase</keyword>
<dbReference type="InterPro" id="IPR027417">
    <property type="entry name" value="P-loop_NTPase"/>
</dbReference>
<keyword evidence="5" id="KW-0067">ATP-binding</keyword>
<dbReference type="Pfam" id="PF13086">
    <property type="entry name" value="AAA_11"/>
    <property type="match status" value="2"/>
</dbReference>
<dbReference type="PANTHER" id="PTHR43788:SF8">
    <property type="entry name" value="DNA-BINDING PROTEIN SMUBP-2"/>
    <property type="match status" value="1"/>
</dbReference>
<dbReference type="GO" id="GO:0043139">
    <property type="term" value="F:5'-3' DNA helicase activity"/>
    <property type="evidence" value="ECO:0007669"/>
    <property type="project" value="TreeGrafter"/>
</dbReference>
<dbReference type="Proteomes" id="UP001221142">
    <property type="component" value="Unassembled WGS sequence"/>
</dbReference>
<dbReference type="InterPro" id="IPR047187">
    <property type="entry name" value="SF1_C_Upf1"/>
</dbReference>
<evidence type="ECO:0000313" key="10">
    <source>
        <dbReference type="Proteomes" id="UP001221142"/>
    </source>
</evidence>
<comment type="similarity">
    <text evidence="1">Belongs to the DNA2/NAM7 helicase family.</text>
</comment>
<proteinExistence type="inferred from homology"/>
<evidence type="ECO:0000256" key="4">
    <source>
        <dbReference type="ARBA" id="ARBA00022806"/>
    </source>
</evidence>
<evidence type="ECO:0000256" key="6">
    <source>
        <dbReference type="SAM" id="MobiDB-lite"/>
    </source>
</evidence>
<dbReference type="EMBL" id="JARKIF010000001">
    <property type="protein sequence ID" value="KAJ7650122.1"/>
    <property type="molecule type" value="Genomic_DNA"/>
</dbReference>
<evidence type="ECO:0000256" key="2">
    <source>
        <dbReference type="ARBA" id="ARBA00022741"/>
    </source>
</evidence>
<evidence type="ECO:0000259" key="7">
    <source>
        <dbReference type="Pfam" id="PF13086"/>
    </source>
</evidence>
<organism evidence="9 10">
    <name type="scientific">Roridomyces roridus</name>
    <dbReference type="NCBI Taxonomy" id="1738132"/>
    <lineage>
        <taxon>Eukaryota</taxon>
        <taxon>Fungi</taxon>
        <taxon>Dikarya</taxon>
        <taxon>Basidiomycota</taxon>
        <taxon>Agaricomycotina</taxon>
        <taxon>Agaricomycetes</taxon>
        <taxon>Agaricomycetidae</taxon>
        <taxon>Agaricales</taxon>
        <taxon>Marasmiineae</taxon>
        <taxon>Mycenaceae</taxon>
        <taxon>Roridomyces</taxon>
    </lineage>
</organism>
<feature type="compositionally biased region" description="Basic and acidic residues" evidence="6">
    <location>
        <begin position="305"/>
        <end position="315"/>
    </location>
</feature>
<dbReference type="GO" id="GO:0016787">
    <property type="term" value="F:hydrolase activity"/>
    <property type="evidence" value="ECO:0007669"/>
    <property type="project" value="UniProtKB-KW"/>
</dbReference>
<dbReference type="InterPro" id="IPR041679">
    <property type="entry name" value="DNA2/NAM7-like_C"/>
</dbReference>